<keyword evidence="9 12" id="KW-1133">Transmembrane helix</keyword>
<dbReference type="Gene3D" id="1.20.1250.20">
    <property type="entry name" value="MFS general substrate transporter like domains"/>
    <property type="match status" value="2"/>
</dbReference>
<feature type="domain" description="Major facilitator superfamily (MFS) profile" evidence="13">
    <location>
        <begin position="33"/>
        <end position="436"/>
    </location>
</feature>
<feature type="transmembrane region" description="Helical" evidence="12">
    <location>
        <begin position="297"/>
        <end position="315"/>
    </location>
</feature>
<dbReference type="EMBL" id="JASJOS010000013">
    <property type="protein sequence ID" value="MDJ1484006.1"/>
    <property type="molecule type" value="Genomic_DNA"/>
</dbReference>
<feature type="transmembrane region" description="Helical" evidence="12">
    <location>
        <begin position="327"/>
        <end position="345"/>
    </location>
</feature>
<comment type="function">
    <text evidence="1">Intake of glucose and galactose.</text>
</comment>
<evidence type="ECO:0000256" key="5">
    <source>
        <dbReference type="ARBA" id="ARBA00022475"/>
    </source>
</evidence>
<dbReference type="SUPFAM" id="SSF103473">
    <property type="entry name" value="MFS general substrate transporter"/>
    <property type="match status" value="1"/>
</dbReference>
<gene>
    <name evidence="14" type="primary">fucP</name>
    <name evidence="14" type="ORF">QNI16_26150</name>
</gene>
<feature type="transmembrane region" description="Helical" evidence="12">
    <location>
        <begin position="122"/>
        <end position="140"/>
    </location>
</feature>
<evidence type="ECO:0000256" key="10">
    <source>
        <dbReference type="ARBA" id="ARBA00023136"/>
    </source>
</evidence>
<dbReference type="InterPro" id="IPR011701">
    <property type="entry name" value="MFS"/>
</dbReference>
<comment type="similarity">
    <text evidence="3">Belongs to the major facilitator superfamily. FHS transporter (TC 2.A.1.7) family.</text>
</comment>
<feature type="transmembrane region" description="Helical" evidence="12">
    <location>
        <begin position="30"/>
        <end position="50"/>
    </location>
</feature>
<evidence type="ECO:0000313" key="15">
    <source>
        <dbReference type="Proteomes" id="UP001241110"/>
    </source>
</evidence>
<dbReference type="PROSITE" id="PS50850">
    <property type="entry name" value="MFS"/>
    <property type="match status" value="1"/>
</dbReference>
<dbReference type="NCBIfam" id="TIGR01272">
    <property type="entry name" value="gluP"/>
    <property type="match status" value="1"/>
</dbReference>
<evidence type="ECO:0000256" key="4">
    <source>
        <dbReference type="ARBA" id="ARBA00022448"/>
    </source>
</evidence>
<feature type="transmembrane region" description="Helical" evidence="12">
    <location>
        <begin position="96"/>
        <end position="115"/>
    </location>
</feature>
<keyword evidence="4" id="KW-0813">Transport</keyword>
<evidence type="ECO:0000256" key="7">
    <source>
        <dbReference type="ARBA" id="ARBA00022597"/>
    </source>
</evidence>
<keyword evidence="5" id="KW-1003">Cell membrane</keyword>
<keyword evidence="8 12" id="KW-0812">Transmembrane</keyword>
<evidence type="ECO:0000259" key="13">
    <source>
        <dbReference type="PROSITE" id="PS50850"/>
    </source>
</evidence>
<proteinExistence type="inferred from homology"/>
<keyword evidence="6" id="KW-0997">Cell inner membrane</keyword>
<dbReference type="Pfam" id="PF07690">
    <property type="entry name" value="MFS_1"/>
    <property type="match status" value="1"/>
</dbReference>
<dbReference type="CDD" id="cd17394">
    <property type="entry name" value="MFS_FucP_like"/>
    <property type="match status" value="1"/>
</dbReference>
<evidence type="ECO:0000256" key="1">
    <source>
        <dbReference type="ARBA" id="ARBA00003321"/>
    </source>
</evidence>
<feature type="transmembrane region" description="Helical" evidence="12">
    <location>
        <begin position="261"/>
        <end position="285"/>
    </location>
</feature>
<keyword evidence="7" id="KW-0762">Sugar transport</keyword>
<dbReference type="PANTHER" id="PTHR43702:SF3">
    <property type="entry name" value="PROTEIN TSGA"/>
    <property type="match status" value="1"/>
</dbReference>
<feature type="transmembrane region" description="Helical" evidence="12">
    <location>
        <begin position="385"/>
        <end position="404"/>
    </location>
</feature>
<feature type="transmembrane region" description="Helical" evidence="12">
    <location>
        <begin position="351"/>
        <end position="373"/>
    </location>
</feature>
<dbReference type="InterPro" id="IPR020846">
    <property type="entry name" value="MFS_dom"/>
</dbReference>
<evidence type="ECO:0000256" key="8">
    <source>
        <dbReference type="ARBA" id="ARBA00022692"/>
    </source>
</evidence>
<dbReference type="GO" id="GO:1904659">
    <property type="term" value="P:D-glucose transmembrane transport"/>
    <property type="evidence" value="ECO:0007669"/>
    <property type="project" value="InterPro"/>
</dbReference>
<dbReference type="GO" id="GO:0005354">
    <property type="term" value="F:galactose transmembrane transporter activity"/>
    <property type="evidence" value="ECO:0007669"/>
    <property type="project" value="InterPro"/>
</dbReference>
<evidence type="ECO:0000256" key="3">
    <source>
        <dbReference type="ARBA" id="ARBA00009120"/>
    </source>
</evidence>
<evidence type="ECO:0000256" key="9">
    <source>
        <dbReference type="ARBA" id="ARBA00022989"/>
    </source>
</evidence>
<feature type="transmembrane region" description="Helical" evidence="12">
    <location>
        <begin position="410"/>
        <end position="429"/>
    </location>
</feature>
<name>A0AAE3U902_9BACT</name>
<feature type="transmembrane region" description="Helical" evidence="12">
    <location>
        <begin position="70"/>
        <end position="90"/>
    </location>
</feature>
<comment type="caution">
    <text evidence="14">The sequence shown here is derived from an EMBL/GenBank/DDBJ whole genome shotgun (WGS) entry which is preliminary data.</text>
</comment>
<dbReference type="NCBIfam" id="TIGR00885">
    <property type="entry name" value="fucP"/>
    <property type="match status" value="1"/>
</dbReference>
<keyword evidence="10 12" id="KW-0472">Membrane</keyword>
<dbReference type="InterPro" id="IPR050375">
    <property type="entry name" value="MFS_TsgA-like"/>
</dbReference>
<accession>A0AAE3U902</accession>
<dbReference type="InterPro" id="IPR036259">
    <property type="entry name" value="MFS_trans_sf"/>
</dbReference>
<dbReference type="InterPro" id="IPR005964">
    <property type="entry name" value="Glc/Gal_transptr_bac"/>
</dbReference>
<evidence type="ECO:0000256" key="2">
    <source>
        <dbReference type="ARBA" id="ARBA00004429"/>
    </source>
</evidence>
<dbReference type="GO" id="GO:0055056">
    <property type="term" value="F:D-glucose transmembrane transporter activity"/>
    <property type="evidence" value="ECO:0007669"/>
    <property type="project" value="InterPro"/>
</dbReference>
<reference evidence="14" key="1">
    <citation type="submission" date="2023-05" db="EMBL/GenBank/DDBJ databases">
        <authorList>
            <person name="Zhang X."/>
        </authorList>
    </citation>
    <scope>NUCLEOTIDE SEQUENCE</scope>
    <source>
        <strain evidence="14">YF14B1</strain>
    </source>
</reference>
<dbReference type="RefSeq" id="WP_313984697.1">
    <property type="nucleotide sequence ID" value="NZ_JASJOS010000013.1"/>
</dbReference>
<dbReference type="GO" id="GO:0015535">
    <property type="term" value="F:fucose:proton symporter activity"/>
    <property type="evidence" value="ECO:0007669"/>
    <property type="project" value="InterPro"/>
</dbReference>
<organism evidence="14 15">
    <name type="scientific">Xanthocytophaga flava</name>
    <dbReference type="NCBI Taxonomy" id="3048013"/>
    <lineage>
        <taxon>Bacteria</taxon>
        <taxon>Pseudomonadati</taxon>
        <taxon>Bacteroidota</taxon>
        <taxon>Cytophagia</taxon>
        <taxon>Cytophagales</taxon>
        <taxon>Rhodocytophagaceae</taxon>
        <taxon>Xanthocytophaga</taxon>
    </lineage>
</organism>
<dbReference type="PANTHER" id="PTHR43702">
    <property type="entry name" value="L-FUCOSE-PROTON SYMPORTER"/>
    <property type="match status" value="1"/>
</dbReference>
<feature type="region of interest" description="Disordered" evidence="11">
    <location>
        <begin position="1"/>
        <end position="23"/>
    </location>
</feature>
<dbReference type="InterPro" id="IPR005275">
    <property type="entry name" value="Lfuc_symporter_FucP"/>
</dbReference>
<evidence type="ECO:0000256" key="11">
    <source>
        <dbReference type="SAM" id="MobiDB-lite"/>
    </source>
</evidence>
<sequence>MWKEQNAPTAVVSDNSRPNKALSESSTNTYLVPFILMTTLFFMWGFAHNLNPILIPHLKKACQLTDFQSAMIDSAFFVGYFAMAIPAGIVMKKYGYKAGIIGGLILFAIGAFLFVPAANVRIFGFFLTALFIIASGLTFLETAANPYVTVLGEKEGASQRINLAQSFNGLGASMGALIGGRLILSGKNLTEAEKTTMSPDQLNTFLTEEASSVKLPYIVIGFIVLSIAIILYRTRLPEIKEDDHEIDLSSGNKSIWRHKHLMWGVLAQFFYVGGQVCVSSFFIRYLYQTAHIEEQKASDYLSAALLVFMVGRFVGTFLMKYIAPQRLLTIYAVMNLILLTVVVSYGGMISLFALIGVEFFMSIMFPTIFSLSIQSLKEETKMGSSLLIMSIVGGAIFPLIMGHISDISSIQTAYIVPLLCFIVIFYFGWKGHKVRA</sequence>
<dbReference type="GO" id="GO:0005886">
    <property type="term" value="C:plasma membrane"/>
    <property type="evidence" value="ECO:0007669"/>
    <property type="project" value="UniProtKB-SubCell"/>
</dbReference>
<evidence type="ECO:0000256" key="12">
    <source>
        <dbReference type="SAM" id="Phobius"/>
    </source>
</evidence>
<dbReference type="AlphaFoldDB" id="A0AAE3U902"/>
<dbReference type="Proteomes" id="UP001241110">
    <property type="component" value="Unassembled WGS sequence"/>
</dbReference>
<evidence type="ECO:0000256" key="6">
    <source>
        <dbReference type="ARBA" id="ARBA00022519"/>
    </source>
</evidence>
<feature type="transmembrane region" description="Helical" evidence="12">
    <location>
        <begin position="215"/>
        <end position="232"/>
    </location>
</feature>
<comment type="subcellular location">
    <subcellularLocation>
        <location evidence="2">Cell inner membrane</location>
        <topology evidence="2">Multi-pass membrane protein</topology>
    </subcellularLocation>
</comment>
<evidence type="ECO:0000313" key="14">
    <source>
        <dbReference type="EMBL" id="MDJ1484006.1"/>
    </source>
</evidence>
<protein>
    <submittedName>
        <fullName evidence="14">L-fucose:H+ symporter permease</fullName>
    </submittedName>
</protein>